<dbReference type="InterPro" id="IPR050811">
    <property type="entry name" value="Phosphate_ABC_transporter"/>
</dbReference>
<dbReference type="EMBL" id="RXIR01000021">
    <property type="protein sequence ID" value="TVS27274.1"/>
    <property type="molecule type" value="Genomic_DNA"/>
</dbReference>
<evidence type="ECO:0000313" key="5">
    <source>
        <dbReference type="Proteomes" id="UP000336646"/>
    </source>
</evidence>
<dbReference type="OrthoDB" id="9790048at2"/>
<dbReference type="SUPFAM" id="SSF53850">
    <property type="entry name" value="Periplasmic binding protein-like II"/>
    <property type="match status" value="1"/>
</dbReference>
<dbReference type="Proteomes" id="UP000336646">
    <property type="component" value="Unassembled WGS sequence"/>
</dbReference>
<feature type="chain" id="PRO_5039346359" evidence="2">
    <location>
        <begin position="19"/>
        <end position="314"/>
    </location>
</feature>
<dbReference type="AlphaFoldDB" id="A0A6C1TVF7"/>
<reference evidence="4 5" key="1">
    <citation type="submission" date="2018-12" db="EMBL/GenBank/DDBJ databases">
        <title>Corynebacterium sanguinis sp. nov., a clinically-associated and environmental corynebacterium.</title>
        <authorList>
            <person name="Gonzales-Siles L."/>
            <person name="Jaen-Luchoro D."/>
            <person name="Cardew S."/>
            <person name="Inganas E."/>
            <person name="Ohlen M."/>
            <person name="Jensie-Markopolous S."/>
            <person name="Pinyeiro-Iglesias B."/>
            <person name="Molin K."/>
            <person name="Skovbjerg S."/>
            <person name="Svensson-Stadler L."/>
            <person name="Funke G."/>
            <person name="Moore E.R.B."/>
        </authorList>
    </citation>
    <scope>NUCLEOTIDE SEQUENCE [LARGE SCALE GENOMIC DNA]</scope>
    <source>
        <strain evidence="4 5">58734</strain>
    </source>
</reference>
<dbReference type="PANTHER" id="PTHR30570:SF1">
    <property type="entry name" value="PHOSPHATE-BINDING PROTEIN PSTS"/>
    <property type="match status" value="1"/>
</dbReference>
<dbReference type="Pfam" id="PF12849">
    <property type="entry name" value="PBP_like_2"/>
    <property type="match status" value="1"/>
</dbReference>
<feature type="domain" description="PBP" evidence="3">
    <location>
        <begin position="26"/>
        <end position="273"/>
    </location>
</feature>
<dbReference type="PROSITE" id="PS51257">
    <property type="entry name" value="PROKAR_LIPOPROTEIN"/>
    <property type="match status" value="1"/>
</dbReference>
<comment type="caution">
    <text evidence="4">The sequence shown here is derived from an EMBL/GenBank/DDBJ whole genome shotgun (WGS) entry which is preliminary data.</text>
</comment>
<evidence type="ECO:0000256" key="2">
    <source>
        <dbReference type="SAM" id="SignalP"/>
    </source>
</evidence>
<gene>
    <name evidence="4" type="ORF">EKI59_09120</name>
</gene>
<dbReference type="Gene3D" id="3.40.190.10">
    <property type="entry name" value="Periplasmic binding protein-like II"/>
    <property type="match status" value="2"/>
</dbReference>
<dbReference type="RefSeq" id="WP_144773516.1">
    <property type="nucleotide sequence ID" value="NZ_RXIR01000021.1"/>
</dbReference>
<sequence length="314" mass="34253">MKRLTLCLAATLALAGCAAESEEPNTPAADGAIRVTGSATVEPITSLIASRTGHNVEISADGSTDGFEAFCAGESDINDSSVPIPGEGEDIDYQTQCADNGVEFIELPIALDAITFVKNDANDWASDLTIEQLHDIWTSESPVSTWSDLSPQWPGSEITLYGRPPGSGTLGVFQKIVLDDDPIRDDYAATDDMDELTEWIANDPDALGFMGVGNYLAAEGEVRSSMDNIAVDGILPSFEQTRDGQYPLSRPLFLYVNVESLDKPEVDSFVTEYLDRVEAVLPRVYFYPLPEQEYDAARERLKSRTMGTDDRWTS</sequence>
<dbReference type="InterPro" id="IPR024370">
    <property type="entry name" value="PBP_domain"/>
</dbReference>
<evidence type="ECO:0000259" key="3">
    <source>
        <dbReference type="Pfam" id="PF12849"/>
    </source>
</evidence>
<evidence type="ECO:0000256" key="1">
    <source>
        <dbReference type="ARBA" id="ARBA00022729"/>
    </source>
</evidence>
<keyword evidence="1 2" id="KW-0732">Signal</keyword>
<name>A0A6C1TVF7_9CORY</name>
<dbReference type="PANTHER" id="PTHR30570">
    <property type="entry name" value="PERIPLASMIC PHOSPHATE BINDING COMPONENT OF PHOSPHATE ABC TRANSPORTER"/>
    <property type="match status" value="1"/>
</dbReference>
<feature type="signal peptide" evidence="2">
    <location>
        <begin position="1"/>
        <end position="18"/>
    </location>
</feature>
<evidence type="ECO:0000313" key="4">
    <source>
        <dbReference type="EMBL" id="TVS27274.1"/>
    </source>
</evidence>
<proteinExistence type="predicted"/>
<organism evidence="4 5">
    <name type="scientific">Corynebacterium sanguinis</name>
    <dbReference type="NCBI Taxonomy" id="2594913"/>
    <lineage>
        <taxon>Bacteria</taxon>
        <taxon>Bacillati</taxon>
        <taxon>Actinomycetota</taxon>
        <taxon>Actinomycetes</taxon>
        <taxon>Mycobacteriales</taxon>
        <taxon>Corynebacteriaceae</taxon>
        <taxon>Corynebacterium</taxon>
    </lineage>
</organism>
<protein>
    <submittedName>
        <fullName evidence="4">Phosphate ABC transporter substrate-binding protein</fullName>
    </submittedName>
</protein>
<accession>A0A6C1TVF7</accession>